<evidence type="ECO:0000313" key="2">
    <source>
        <dbReference type="Proteomes" id="UP000320244"/>
    </source>
</evidence>
<dbReference type="EMBL" id="VCQV01000052">
    <property type="protein sequence ID" value="TWP32960.1"/>
    <property type="molecule type" value="Genomic_DNA"/>
</dbReference>
<gene>
    <name evidence="1" type="ORF">FGL98_22720</name>
</gene>
<name>A0A563DRT8_9MICO</name>
<organism evidence="1 2">
    <name type="scientific">Leekyejoonella antrihumi</name>
    <dbReference type="NCBI Taxonomy" id="1660198"/>
    <lineage>
        <taxon>Bacteria</taxon>
        <taxon>Bacillati</taxon>
        <taxon>Actinomycetota</taxon>
        <taxon>Actinomycetes</taxon>
        <taxon>Micrococcales</taxon>
        <taxon>Dermacoccaceae</taxon>
        <taxon>Leekyejoonella</taxon>
    </lineage>
</organism>
<dbReference type="InterPro" id="IPR036890">
    <property type="entry name" value="HATPase_C_sf"/>
</dbReference>
<keyword evidence="2" id="KW-1185">Reference proteome</keyword>
<proteinExistence type="predicted"/>
<dbReference type="Gene3D" id="3.30.565.10">
    <property type="entry name" value="Histidine kinase-like ATPase, C-terminal domain"/>
    <property type="match status" value="1"/>
</dbReference>
<comment type="caution">
    <text evidence="1">The sequence shown here is derived from an EMBL/GenBank/DDBJ whole genome shotgun (WGS) entry which is preliminary data.</text>
</comment>
<dbReference type="AlphaFoldDB" id="A0A563DRT8"/>
<accession>A0A563DRT8</accession>
<reference evidence="1 2" key="1">
    <citation type="submission" date="2019-05" db="EMBL/GenBank/DDBJ databases">
        <authorList>
            <person name="Lee S.D."/>
        </authorList>
    </citation>
    <scope>NUCLEOTIDE SEQUENCE [LARGE SCALE GENOMIC DNA]</scope>
    <source>
        <strain evidence="1 2">C5-26</strain>
    </source>
</reference>
<dbReference type="RefSeq" id="WP_146320813.1">
    <property type="nucleotide sequence ID" value="NZ_VCQV01000052.1"/>
</dbReference>
<reference evidence="1 2" key="2">
    <citation type="submission" date="2019-08" db="EMBL/GenBank/DDBJ databases">
        <title>Jejuicoccus antrihumi gen. nov., sp. nov., a new member of the family Dermacoccaceae isolated from a cave.</title>
        <authorList>
            <person name="Schumann P."/>
            <person name="Kim I.S."/>
        </authorList>
    </citation>
    <scope>NUCLEOTIDE SEQUENCE [LARGE SCALE GENOMIC DNA]</scope>
    <source>
        <strain evidence="1 2">C5-26</strain>
    </source>
</reference>
<dbReference type="Proteomes" id="UP000320244">
    <property type="component" value="Unassembled WGS sequence"/>
</dbReference>
<protein>
    <recommendedName>
        <fullName evidence="3">DUF4062 domain-containing protein</fullName>
    </recommendedName>
</protein>
<dbReference type="OrthoDB" id="9784936at2"/>
<evidence type="ECO:0008006" key="3">
    <source>
        <dbReference type="Google" id="ProtNLM"/>
    </source>
</evidence>
<sequence>MTEHVQRLRVFVASPGDTAVERNGLDAVIRQLNQGIAAELGYVIDLVRWETHTRPGIGTDAQAVINRQLPTKPDVVIGIFWKRIGTPTPRAPSGTVEEIQMAIERYATDKRIELLVYFDQTPYTLRDDEIDQMKNLLAFQKDLEKQGVYYWKFNGDEDFSNLVREHLTASLRSLHASDSIQPAQRTFSRGHEVSSSANIEVGNAEDVELLVASLRDDWNRDGFGRHTVNRASLILIELIANVRNHSTVARADIEVSKSIGVLRSIKILVRQHAAGFDLDNAISSDWSAYQSGAREHGLAKAHRLADYLSTTEREDGFAVTATVFDYDPIGSGVFDDFNVPSFRIEHDIPGRCWVGERPCSTRALMEAAVWSVKHDARRVLELYFGAVRATDNSLLGIEVTGEIAATVTQPLNWARSIASVYPNHFKNSRVVFHVSNTDTPTEKEIMAWAAYWSAPIFTDVNQLRAYLTETTRRDQERRAYYP</sequence>
<evidence type="ECO:0000313" key="1">
    <source>
        <dbReference type="EMBL" id="TWP32960.1"/>
    </source>
</evidence>